<dbReference type="EMBL" id="JARBHB010000002">
    <property type="protein sequence ID" value="KAJ8893891.1"/>
    <property type="molecule type" value="Genomic_DNA"/>
</dbReference>
<reference evidence="1 2" key="1">
    <citation type="submission" date="2023-02" db="EMBL/GenBank/DDBJ databases">
        <title>LHISI_Scaffold_Assembly.</title>
        <authorList>
            <person name="Stuart O.P."/>
            <person name="Cleave R."/>
            <person name="Magrath M.J.L."/>
            <person name="Mikheyev A.S."/>
        </authorList>
    </citation>
    <scope>NUCLEOTIDE SEQUENCE [LARGE SCALE GENOMIC DNA]</scope>
    <source>
        <strain evidence="1">Daus_M_001</strain>
        <tissue evidence="1">Leg muscle</tissue>
    </source>
</reference>
<sequence>MSCSTKTTHSSDEGCRVLARHLTYTEHDEYTARQFRALRLAAMGHLMLVEVSTLSIPRSSASNASKVKQRGSNTGDTNTHAYCFIAPTRKACSVSAWLVVRRERGIWWRGEGGIDFMLSVGMLAELLYSLAAVSSAGGWLVIGGEVNDLPGLLHEARLSLLLLLLIASHSLPLSLSISTPCFASSLYPFSKPIAASCDATRLPRGQSRPMFRLALLDSLSSGMTKNELSVVRERFAYSANCNRTRQQNGVTCQQHVETSFANQGLETFSPLGSPTNGECFVTCDSQSETRPALRASRRRSANGYDHIRGTSAMSIAGMQGQRKREIPEKTRRPEALSCTIPIYEKPGSEQSNHSVNATPPFFFTGERVGSCREFGAADDVKCLKFGFERNSRLGGEMPPCHPQSPFPTPLNLSSEDIPVRAPPFFTWHSNVCWSQFLCSTVRMTRRPSRHQAITITITRDSSSPWEADTPFDKPGAKNAREVPMFADSNYRYYSVIPQLGDMLSFTSILRKALGTTANIPSPWKLSSRSALWI</sequence>
<dbReference type="Proteomes" id="UP001159363">
    <property type="component" value="Chromosome 2"/>
</dbReference>
<evidence type="ECO:0000313" key="2">
    <source>
        <dbReference type="Proteomes" id="UP001159363"/>
    </source>
</evidence>
<comment type="caution">
    <text evidence="1">The sequence shown here is derived from an EMBL/GenBank/DDBJ whole genome shotgun (WGS) entry which is preliminary data.</text>
</comment>
<accession>A0ABQ9IB64</accession>
<gene>
    <name evidence="1" type="ORF">PR048_006492</name>
</gene>
<name>A0ABQ9IB64_9NEOP</name>
<proteinExistence type="predicted"/>
<organism evidence="1 2">
    <name type="scientific">Dryococelus australis</name>
    <dbReference type="NCBI Taxonomy" id="614101"/>
    <lineage>
        <taxon>Eukaryota</taxon>
        <taxon>Metazoa</taxon>
        <taxon>Ecdysozoa</taxon>
        <taxon>Arthropoda</taxon>
        <taxon>Hexapoda</taxon>
        <taxon>Insecta</taxon>
        <taxon>Pterygota</taxon>
        <taxon>Neoptera</taxon>
        <taxon>Polyneoptera</taxon>
        <taxon>Phasmatodea</taxon>
        <taxon>Verophasmatodea</taxon>
        <taxon>Anareolatae</taxon>
        <taxon>Phasmatidae</taxon>
        <taxon>Eurycanthinae</taxon>
        <taxon>Dryococelus</taxon>
    </lineage>
</organism>
<keyword evidence="2" id="KW-1185">Reference proteome</keyword>
<evidence type="ECO:0000313" key="1">
    <source>
        <dbReference type="EMBL" id="KAJ8893891.1"/>
    </source>
</evidence>
<protein>
    <submittedName>
        <fullName evidence="1">Uncharacterized protein</fullName>
    </submittedName>
</protein>